<feature type="region of interest" description="Disordered" evidence="5">
    <location>
        <begin position="645"/>
        <end position="951"/>
    </location>
</feature>
<evidence type="ECO:0000313" key="9">
    <source>
        <dbReference type="EMBL" id="EJT97820.1"/>
    </source>
</evidence>
<feature type="compositionally biased region" description="Polar residues" evidence="5">
    <location>
        <begin position="546"/>
        <end position="558"/>
    </location>
</feature>
<evidence type="ECO:0000256" key="1">
    <source>
        <dbReference type="ARBA" id="ARBA00004141"/>
    </source>
</evidence>
<keyword evidence="2 6" id="KW-0812">Transmembrane</keyword>
<feature type="compositionally biased region" description="Gly residues" evidence="5">
    <location>
        <begin position="400"/>
        <end position="412"/>
    </location>
</feature>
<feature type="compositionally biased region" description="Basic and acidic residues" evidence="5">
    <location>
        <begin position="331"/>
        <end position="362"/>
    </location>
</feature>
<feature type="region of interest" description="Disordered" evidence="5">
    <location>
        <begin position="462"/>
        <end position="509"/>
    </location>
</feature>
<keyword evidence="10" id="KW-1185">Reference proteome</keyword>
<name>M5FNR0_DACPD</name>
<gene>
    <name evidence="9" type="ORF">DACRYDRAFT_119049</name>
</gene>
<feature type="region of interest" description="Disordered" evidence="5">
    <location>
        <begin position="331"/>
        <end position="423"/>
    </location>
</feature>
<dbReference type="InterPro" id="IPR025256">
    <property type="entry name" value="TM7S3/TM198-like_dom"/>
</dbReference>
<feature type="chain" id="PRO_5004067099" description="TM7S3/TM198-like domain-containing protein" evidence="7">
    <location>
        <begin position="21"/>
        <end position="951"/>
    </location>
</feature>
<feature type="transmembrane region" description="Helical" evidence="6">
    <location>
        <begin position="244"/>
        <end position="266"/>
    </location>
</feature>
<feature type="compositionally biased region" description="Low complexity" evidence="5">
    <location>
        <begin position="816"/>
        <end position="826"/>
    </location>
</feature>
<keyword evidence="4 6" id="KW-0472">Membrane</keyword>
<feature type="transmembrane region" description="Helical" evidence="6">
    <location>
        <begin position="125"/>
        <end position="144"/>
    </location>
</feature>
<evidence type="ECO:0000259" key="8">
    <source>
        <dbReference type="Pfam" id="PF13886"/>
    </source>
</evidence>
<feature type="compositionally biased region" description="Low complexity" evidence="5">
    <location>
        <begin position="384"/>
        <end position="399"/>
    </location>
</feature>
<feature type="compositionally biased region" description="Low complexity" evidence="5">
    <location>
        <begin position="473"/>
        <end position="483"/>
    </location>
</feature>
<dbReference type="OMA" id="MSTMKVE"/>
<dbReference type="STRING" id="1858805.M5FNR0"/>
<feature type="compositionally biased region" description="Basic and acidic residues" evidence="5">
    <location>
        <begin position="933"/>
        <end position="951"/>
    </location>
</feature>
<reference evidence="9 10" key="1">
    <citation type="journal article" date="2012" name="Science">
        <title>The Paleozoic origin of enzymatic lignin decomposition reconstructed from 31 fungal genomes.</title>
        <authorList>
            <person name="Floudas D."/>
            <person name="Binder M."/>
            <person name="Riley R."/>
            <person name="Barry K."/>
            <person name="Blanchette R.A."/>
            <person name="Henrissat B."/>
            <person name="Martinez A.T."/>
            <person name="Otillar R."/>
            <person name="Spatafora J.W."/>
            <person name="Yadav J.S."/>
            <person name="Aerts A."/>
            <person name="Benoit I."/>
            <person name="Boyd A."/>
            <person name="Carlson A."/>
            <person name="Copeland A."/>
            <person name="Coutinho P.M."/>
            <person name="de Vries R.P."/>
            <person name="Ferreira P."/>
            <person name="Findley K."/>
            <person name="Foster B."/>
            <person name="Gaskell J."/>
            <person name="Glotzer D."/>
            <person name="Gorecki P."/>
            <person name="Heitman J."/>
            <person name="Hesse C."/>
            <person name="Hori C."/>
            <person name="Igarashi K."/>
            <person name="Jurgens J.A."/>
            <person name="Kallen N."/>
            <person name="Kersten P."/>
            <person name="Kohler A."/>
            <person name="Kuees U."/>
            <person name="Kumar T.K.A."/>
            <person name="Kuo A."/>
            <person name="LaButti K."/>
            <person name="Larrondo L.F."/>
            <person name="Lindquist E."/>
            <person name="Ling A."/>
            <person name="Lombard V."/>
            <person name="Lucas S."/>
            <person name="Lundell T."/>
            <person name="Martin R."/>
            <person name="McLaughlin D.J."/>
            <person name="Morgenstern I."/>
            <person name="Morin E."/>
            <person name="Murat C."/>
            <person name="Nagy L.G."/>
            <person name="Nolan M."/>
            <person name="Ohm R.A."/>
            <person name="Patyshakuliyeva A."/>
            <person name="Rokas A."/>
            <person name="Ruiz-Duenas F.J."/>
            <person name="Sabat G."/>
            <person name="Salamov A."/>
            <person name="Samejima M."/>
            <person name="Schmutz J."/>
            <person name="Slot J.C."/>
            <person name="St John F."/>
            <person name="Stenlid J."/>
            <person name="Sun H."/>
            <person name="Sun S."/>
            <person name="Syed K."/>
            <person name="Tsang A."/>
            <person name="Wiebenga A."/>
            <person name="Young D."/>
            <person name="Pisabarro A."/>
            <person name="Eastwood D.C."/>
            <person name="Martin F."/>
            <person name="Cullen D."/>
            <person name="Grigoriev I.V."/>
            <person name="Hibbett D.S."/>
        </authorList>
    </citation>
    <scope>NUCLEOTIDE SEQUENCE [LARGE SCALE GENOMIC DNA]</scope>
    <source>
        <strain evidence="9 10">DJM-731 SS1</strain>
    </source>
</reference>
<dbReference type="EMBL" id="JH795875">
    <property type="protein sequence ID" value="EJT97820.1"/>
    <property type="molecule type" value="Genomic_DNA"/>
</dbReference>
<evidence type="ECO:0000256" key="4">
    <source>
        <dbReference type="ARBA" id="ARBA00023136"/>
    </source>
</evidence>
<comment type="subcellular location">
    <subcellularLocation>
        <location evidence="1">Membrane</location>
        <topology evidence="1">Multi-pass membrane protein</topology>
    </subcellularLocation>
</comment>
<dbReference type="OrthoDB" id="102260at2759"/>
<feature type="transmembrane region" description="Helical" evidence="6">
    <location>
        <begin position="100"/>
        <end position="118"/>
    </location>
</feature>
<evidence type="ECO:0000313" key="10">
    <source>
        <dbReference type="Proteomes" id="UP000030653"/>
    </source>
</evidence>
<evidence type="ECO:0000256" key="5">
    <source>
        <dbReference type="SAM" id="MobiDB-lite"/>
    </source>
</evidence>
<proteinExistence type="predicted"/>
<accession>M5FNR0</accession>
<keyword evidence="3 6" id="KW-1133">Transmembrane helix</keyword>
<evidence type="ECO:0000256" key="2">
    <source>
        <dbReference type="ARBA" id="ARBA00022692"/>
    </source>
</evidence>
<feature type="domain" description="TM7S3/TM198-like" evidence="8">
    <location>
        <begin position="105"/>
        <end position="313"/>
    </location>
</feature>
<organism evidence="9 10">
    <name type="scientific">Dacryopinax primogenitus (strain DJM 731)</name>
    <name type="common">Brown rot fungus</name>
    <dbReference type="NCBI Taxonomy" id="1858805"/>
    <lineage>
        <taxon>Eukaryota</taxon>
        <taxon>Fungi</taxon>
        <taxon>Dikarya</taxon>
        <taxon>Basidiomycota</taxon>
        <taxon>Agaricomycotina</taxon>
        <taxon>Dacrymycetes</taxon>
        <taxon>Dacrymycetales</taxon>
        <taxon>Dacrymycetaceae</taxon>
        <taxon>Dacryopinax</taxon>
    </lineage>
</organism>
<evidence type="ECO:0000256" key="3">
    <source>
        <dbReference type="ARBA" id="ARBA00022989"/>
    </source>
</evidence>
<dbReference type="GeneID" id="63685774"/>
<evidence type="ECO:0000256" key="6">
    <source>
        <dbReference type="SAM" id="Phobius"/>
    </source>
</evidence>
<dbReference type="PANTHER" id="PTHR39469">
    <property type="entry name" value="CHROMOSOME 1, WHOLE GENOME SHOTGUN SEQUENCE"/>
    <property type="match status" value="1"/>
</dbReference>
<dbReference type="HOGENOM" id="CLU_010250_0_0_1"/>
<protein>
    <recommendedName>
        <fullName evidence="8">TM7S3/TM198-like domain-containing protein</fullName>
    </recommendedName>
</protein>
<feature type="transmembrane region" description="Helical" evidence="6">
    <location>
        <begin position="164"/>
        <end position="182"/>
    </location>
</feature>
<feature type="transmembrane region" description="Helical" evidence="6">
    <location>
        <begin position="218"/>
        <end position="237"/>
    </location>
</feature>
<dbReference type="RefSeq" id="XP_040624718.1">
    <property type="nucleotide sequence ID" value="XM_040770712.1"/>
</dbReference>
<feature type="transmembrane region" description="Helical" evidence="6">
    <location>
        <begin position="189"/>
        <end position="206"/>
    </location>
</feature>
<dbReference type="Pfam" id="PF13886">
    <property type="entry name" value="TM7S3_TM198"/>
    <property type="match status" value="1"/>
</dbReference>
<dbReference type="PANTHER" id="PTHR39469:SF1">
    <property type="entry name" value="DUF4203 DOMAIN-CONTAINING PROTEIN"/>
    <property type="match status" value="1"/>
</dbReference>
<evidence type="ECO:0000256" key="7">
    <source>
        <dbReference type="SAM" id="SignalP"/>
    </source>
</evidence>
<sequence length="951" mass="102351">MHTHTFTILLLLSLFYAVLAQNNTANTSYALTAVVTTIPPSPLPSNASSLLTATPTGTPTTLIFTVIPTLSAGNGTYNSTNNGTSAVDTQVLNPIGIDPAYGVLGALLILLHIPLLLLGPKLRLYTPLLLTSHILSITTLILILHFGVEPNIALHPPDQMLRGLYLLACIVAGGVGAGIAALWREYAEWGCGAVGGFALACWIEALHEGGVVQGEWRWLLFAGLVVGGFVLTTVRVIKTPCLVACAALVGASGIMLGIDCFTAVGLKEFYIANLGFADLFPQLPPGSVPLTQSVVVELSLIAVLFLCSLAIQLRVVPLLRAAKQRQAEARAVAEREEEEDKARQGLESEYMRAEREEWEARHGRSAGPSTGSSPLLDDKKDGRPSSTFSLLPSFPFNGTAGNGHANGNGNGNGTTPEDSRHSRSLSISMLQNGAEYFDPSRPGAGDRRSTSLGALPALNLGGLTEPTGSLGIPLAATTSTTPSLPSPSPSPRPSSNYRDPETEAAVQDLKEKMALLDEIRTIKASIGKLKSETGSLNLAREESRANSDASRARTNSGMTLELPGRDVRRSSSPSPALTPAPGPTSPTAGLGPEWDAYLKQRKLYVPPPFPQAPAPVVQPSAERVRQSDHVLLALEGRRRRESMLELGVADGQRAGTVPARGMSYYDPSPSVQVPPEAARRASAYELPVNIPEGGQRSPNPQSSSPPPQAKLPHRILSPPLAASPSPPPQPTHTVLPDRRAYSPPPPRAITPVIGPETNVLSPRPVRPPPRVLTSEQLEQRHRKALSGMQRPVSQMLLATQPQGGSGQGHAKGRSEGGSSTEGSGVRSSEERHRRTGSRDPEREREREREKREKGRDGRERDREKEKEKERRKSGGDLERLVEGRELRDGREQKHEPLGQRNGHGVSHSQSYAPGSGREHRRRASEVPFPSQGRYERGERERERERERTGRS</sequence>
<dbReference type="Proteomes" id="UP000030653">
    <property type="component" value="Unassembled WGS sequence"/>
</dbReference>
<dbReference type="AlphaFoldDB" id="M5FNR0"/>
<keyword evidence="7" id="KW-0732">Signal</keyword>
<feature type="compositionally biased region" description="Basic and acidic residues" evidence="5">
    <location>
        <begin position="827"/>
        <end position="897"/>
    </location>
</feature>
<dbReference type="GO" id="GO:0016020">
    <property type="term" value="C:membrane"/>
    <property type="evidence" value="ECO:0007669"/>
    <property type="project" value="UniProtKB-SubCell"/>
</dbReference>
<feature type="region of interest" description="Disordered" evidence="5">
    <location>
        <begin position="605"/>
        <end position="624"/>
    </location>
</feature>
<feature type="region of interest" description="Disordered" evidence="5">
    <location>
        <begin position="526"/>
        <end position="593"/>
    </location>
</feature>
<feature type="signal peptide" evidence="7">
    <location>
        <begin position="1"/>
        <end position="20"/>
    </location>
</feature>